<keyword evidence="4 5" id="KW-0472">Membrane</keyword>
<feature type="transmembrane region" description="Helical" evidence="5">
    <location>
        <begin position="325"/>
        <end position="349"/>
    </location>
</feature>
<reference evidence="6 7" key="1">
    <citation type="journal article" date="2018" name="Mol. Biol. Evol.">
        <title>Broad Genomic Sampling Reveals a Smut Pathogenic Ancestry of the Fungal Clade Ustilaginomycotina.</title>
        <authorList>
            <person name="Kijpornyongpan T."/>
            <person name="Mondo S.J."/>
            <person name="Barry K."/>
            <person name="Sandor L."/>
            <person name="Lee J."/>
            <person name="Lipzen A."/>
            <person name="Pangilinan J."/>
            <person name="LaButti K."/>
            <person name="Hainaut M."/>
            <person name="Henrissat B."/>
            <person name="Grigoriev I.V."/>
            <person name="Spatafora J.W."/>
            <person name="Aime M.C."/>
        </authorList>
    </citation>
    <scope>NUCLEOTIDE SEQUENCE [LARGE SCALE GENOMIC DNA]</scope>
    <source>
        <strain evidence="6 7">MCA 3882</strain>
    </source>
</reference>
<organism evidence="6 7">
    <name type="scientific">Meira miltonrushii</name>
    <dbReference type="NCBI Taxonomy" id="1280837"/>
    <lineage>
        <taxon>Eukaryota</taxon>
        <taxon>Fungi</taxon>
        <taxon>Dikarya</taxon>
        <taxon>Basidiomycota</taxon>
        <taxon>Ustilaginomycotina</taxon>
        <taxon>Exobasidiomycetes</taxon>
        <taxon>Exobasidiales</taxon>
        <taxon>Brachybasidiaceae</taxon>
        <taxon>Meira</taxon>
    </lineage>
</organism>
<dbReference type="GO" id="GO:0016020">
    <property type="term" value="C:membrane"/>
    <property type="evidence" value="ECO:0007669"/>
    <property type="project" value="UniProtKB-SubCell"/>
</dbReference>
<dbReference type="GeneID" id="37023743"/>
<sequence length="503" mass="57349">MSCQGVLRTTPRAGRSLILAAKVPSTRAKSASDHLYFSTYARSYYETFSKFWQSTNTQSKIAPEHEEFARRWKKMELDEKEKEQKEEEDYAIPESEASPPKVIKPILYFFAVGTLSYSWAAYMTANETGRMVEKISNEFRLYTDTFIHNAKYITDHSAKFSPLTLFQGWISEAHLRATEVQDRFDRGKNYFNLISDWCSRLNLPQELQTSLINSCETGLTWYGKMTPAQSASICGLVVMVVASLGLKLSKRRTFAFLPHDFGKYFMHIPAGNRLHTLTTSLFCPNFIPLGCYSFVVLYTVSTYSLDNVKRKKDADGYQIHIPEVTIIYHFLAFILTSATFSNVASQIFARVLFHRAKWSLSRNIALMKTGAFASNAGAMGAFYGLLAASFVSNAEIKLPYELTLGKLILGAACVEVALLTYSLHQMKFQVFVFNNAAHAGGLIFGYIYSKIGDSFWERLKGFFYERNQRLVRLKLCRHEELVRVQNKLLQKSIQLEELKKGNQ</sequence>
<keyword evidence="3 5" id="KW-1133">Transmembrane helix</keyword>
<dbReference type="AlphaFoldDB" id="A0A316V384"/>
<dbReference type="InParanoid" id="A0A316V384"/>
<gene>
    <name evidence="6" type="ORF">FA14DRAFT_192786</name>
</gene>
<feature type="transmembrane region" description="Helical" evidence="5">
    <location>
        <begin position="403"/>
        <end position="423"/>
    </location>
</feature>
<dbReference type="STRING" id="1280837.A0A316V384"/>
<keyword evidence="7" id="KW-1185">Reference proteome</keyword>
<feature type="transmembrane region" description="Helical" evidence="5">
    <location>
        <begin position="228"/>
        <end position="246"/>
    </location>
</feature>
<evidence type="ECO:0000256" key="5">
    <source>
        <dbReference type="SAM" id="Phobius"/>
    </source>
</evidence>
<accession>A0A316V384</accession>
<evidence type="ECO:0000313" key="7">
    <source>
        <dbReference type="Proteomes" id="UP000245771"/>
    </source>
</evidence>
<dbReference type="OrthoDB" id="10260614at2759"/>
<feature type="transmembrane region" description="Helical" evidence="5">
    <location>
        <begin position="286"/>
        <end position="305"/>
    </location>
</feature>
<dbReference type="Proteomes" id="UP000245771">
    <property type="component" value="Unassembled WGS sequence"/>
</dbReference>
<name>A0A316V384_9BASI</name>
<evidence type="ECO:0008006" key="8">
    <source>
        <dbReference type="Google" id="ProtNLM"/>
    </source>
</evidence>
<protein>
    <recommendedName>
        <fullName evidence="8">Peptidase S54 rhomboid domain-containing protein</fullName>
    </recommendedName>
</protein>
<evidence type="ECO:0000256" key="4">
    <source>
        <dbReference type="ARBA" id="ARBA00023136"/>
    </source>
</evidence>
<dbReference type="SUPFAM" id="SSF144091">
    <property type="entry name" value="Rhomboid-like"/>
    <property type="match status" value="1"/>
</dbReference>
<evidence type="ECO:0000256" key="3">
    <source>
        <dbReference type="ARBA" id="ARBA00022989"/>
    </source>
</evidence>
<comment type="subcellular location">
    <subcellularLocation>
        <location evidence="1">Membrane</location>
        <topology evidence="1">Multi-pass membrane protein</topology>
    </subcellularLocation>
</comment>
<proteinExistence type="predicted"/>
<dbReference type="EMBL" id="KZ819607">
    <property type="protein sequence ID" value="PWN31714.1"/>
    <property type="molecule type" value="Genomic_DNA"/>
</dbReference>
<dbReference type="RefSeq" id="XP_025352016.1">
    <property type="nucleotide sequence ID" value="XM_025501962.1"/>
</dbReference>
<evidence type="ECO:0000256" key="2">
    <source>
        <dbReference type="ARBA" id="ARBA00022692"/>
    </source>
</evidence>
<dbReference type="InterPro" id="IPR035952">
    <property type="entry name" value="Rhomboid-like_sf"/>
</dbReference>
<keyword evidence="2 5" id="KW-0812">Transmembrane</keyword>
<evidence type="ECO:0000256" key="1">
    <source>
        <dbReference type="ARBA" id="ARBA00004141"/>
    </source>
</evidence>
<feature type="transmembrane region" description="Helical" evidence="5">
    <location>
        <begin position="370"/>
        <end position="391"/>
    </location>
</feature>
<evidence type="ECO:0000313" key="6">
    <source>
        <dbReference type="EMBL" id="PWN31714.1"/>
    </source>
</evidence>
<feature type="transmembrane region" description="Helical" evidence="5">
    <location>
        <begin position="430"/>
        <end position="449"/>
    </location>
</feature>